<evidence type="ECO:0000256" key="2">
    <source>
        <dbReference type="SAM" id="Phobius"/>
    </source>
</evidence>
<keyword evidence="2" id="KW-0472">Membrane</keyword>
<dbReference type="EMBL" id="SNXZ01000002">
    <property type="protein sequence ID" value="TDQ00297.1"/>
    <property type="molecule type" value="Genomic_DNA"/>
</dbReference>
<evidence type="ECO:0000313" key="3">
    <source>
        <dbReference type="EMBL" id="TDQ00297.1"/>
    </source>
</evidence>
<gene>
    <name evidence="3" type="ORF">EV186_102158</name>
</gene>
<dbReference type="AlphaFoldDB" id="A0A4R6SFM4"/>
<keyword evidence="2" id="KW-0812">Transmembrane</keyword>
<organism evidence="3 4">
    <name type="scientific">Labedaea rhizosphaerae</name>
    <dbReference type="NCBI Taxonomy" id="598644"/>
    <lineage>
        <taxon>Bacteria</taxon>
        <taxon>Bacillati</taxon>
        <taxon>Actinomycetota</taxon>
        <taxon>Actinomycetes</taxon>
        <taxon>Pseudonocardiales</taxon>
        <taxon>Pseudonocardiaceae</taxon>
        <taxon>Labedaea</taxon>
    </lineage>
</organism>
<feature type="transmembrane region" description="Helical" evidence="2">
    <location>
        <begin position="68"/>
        <end position="93"/>
    </location>
</feature>
<dbReference type="RefSeq" id="WP_133849033.1">
    <property type="nucleotide sequence ID" value="NZ_SNXZ01000002.1"/>
</dbReference>
<dbReference type="Proteomes" id="UP000295444">
    <property type="component" value="Unassembled WGS sequence"/>
</dbReference>
<evidence type="ECO:0000256" key="1">
    <source>
        <dbReference type="SAM" id="MobiDB-lite"/>
    </source>
</evidence>
<protein>
    <submittedName>
        <fullName evidence="3">Putative superfamily III holin-X</fullName>
    </submittedName>
</protein>
<dbReference type="Pfam" id="PF07332">
    <property type="entry name" value="Phage_holin_3_6"/>
    <property type="match status" value="1"/>
</dbReference>
<dbReference type="InterPro" id="IPR009937">
    <property type="entry name" value="Phage_holin_3_6"/>
</dbReference>
<dbReference type="OrthoDB" id="3216929at2"/>
<feature type="region of interest" description="Disordered" evidence="1">
    <location>
        <begin position="1"/>
        <end position="24"/>
    </location>
</feature>
<accession>A0A4R6SFM4</accession>
<reference evidence="3 4" key="1">
    <citation type="submission" date="2019-03" db="EMBL/GenBank/DDBJ databases">
        <title>Genomic Encyclopedia of Type Strains, Phase IV (KMG-IV): sequencing the most valuable type-strain genomes for metagenomic binning, comparative biology and taxonomic classification.</title>
        <authorList>
            <person name="Goeker M."/>
        </authorList>
    </citation>
    <scope>NUCLEOTIDE SEQUENCE [LARGE SCALE GENOMIC DNA]</scope>
    <source>
        <strain evidence="3 4">DSM 45361</strain>
    </source>
</reference>
<proteinExistence type="predicted"/>
<name>A0A4R6SFM4_LABRH</name>
<keyword evidence="2" id="KW-1133">Transmembrane helix</keyword>
<comment type="caution">
    <text evidence="3">The sequence shown here is derived from an EMBL/GenBank/DDBJ whole genome shotgun (WGS) entry which is preliminary data.</text>
</comment>
<keyword evidence="4" id="KW-1185">Reference proteome</keyword>
<feature type="transmembrane region" description="Helical" evidence="2">
    <location>
        <begin position="99"/>
        <end position="119"/>
    </location>
</feature>
<evidence type="ECO:0000313" key="4">
    <source>
        <dbReference type="Proteomes" id="UP000295444"/>
    </source>
</evidence>
<sequence>MTSFEGRQADLPPGPVANPAQPHEDVSEKSIGDLLGEISRDLSVLMRQEVELATAEIKQEVAKTGKGAGMLAGAGFAGYMVLLFASIALWAGLSNVIDAGWSALIVMAIWAVIAVVLGVSGRTRLRAVHPKPERTVDTLKRVPDALKGQ</sequence>